<dbReference type="Proteomes" id="UP000490386">
    <property type="component" value="Unassembled WGS sequence"/>
</dbReference>
<keyword evidence="2" id="KW-0238">DNA-binding</keyword>
<dbReference type="PANTHER" id="PTHR43132:SF8">
    <property type="entry name" value="HTH-TYPE TRANSCRIPTIONAL REGULATOR KMTR"/>
    <property type="match status" value="1"/>
</dbReference>
<dbReference type="RefSeq" id="WP_151422691.1">
    <property type="nucleotide sequence ID" value="NZ_WBJX01000001.1"/>
</dbReference>
<dbReference type="PANTHER" id="PTHR43132">
    <property type="entry name" value="ARSENICAL RESISTANCE OPERON REPRESSOR ARSR-RELATED"/>
    <property type="match status" value="1"/>
</dbReference>
<dbReference type="InterPro" id="IPR036388">
    <property type="entry name" value="WH-like_DNA-bd_sf"/>
</dbReference>
<evidence type="ECO:0000256" key="2">
    <source>
        <dbReference type="ARBA" id="ARBA00023125"/>
    </source>
</evidence>
<dbReference type="Gene3D" id="1.10.10.10">
    <property type="entry name" value="Winged helix-like DNA-binding domain superfamily/Winged helix DNA-binding domain"/>
    <property type="match status" value="1"/>
</dbReference>
<keyword evidence="1" id="KW-0805">Transcription regulation</keyword>
<reference evidence="5 6" key="1">
    <citation type="submission" date="2019-09" db="EMBL/GenBank/DDBJ databases">
        <title>Phylogeny of genus Pseudoclavibacter and closely related genus.</title>
        <authorList>
            <person name="Li Y."/>
        </authorList>
    </citation>
    <scope>NUCLEOTIDE SEQUENCE [LARGE SCALE GENOMIC DNA]</scope>
    <source>
        <strain evidence="5 6">THG-MD12</strain>
    </source>
</reference>
<gene>
    <name evidence="5" type="ORF">F8O03_03970</name>
</gene>
<dbReference type="SUPFAM" id="SSF46785">
    <property type="entry name" value="Winged helix' DNA-binding domain"/>
    <property type="match status" value="1"/>
</dbReference>
<dbReference type="Pfam" id="PF01022">
    <property type="entry name" value="HTH_5"/>
    <property type="match status" value="1"/>
</dbReference>
<feature type="domain" description="HTH arsR-type" evidence="4">
    <location>
        <begin position="24"/>
        <end position="118"/>
    </location>
</feature>
<proteinExistence type="predicted"/>
<keyword evidence="6" id="KW-1185">Reference proteome</keyword>
<dbReference type="InterPro" id="IPR036390">
    <property type="entry name" value="WH_DNA-bd_sf"/>
</dbReference>
<evidence type="ECO:0000256" key="1">
    <source>
        <dbReference type="ARBA" id="ARBA00023015"/>
    </source>
</evidence>
<dbReference type="EMBL" id="WBJX01000001">
    <property type="protein sequence ID" value="KAB1639501.1"/>
    <property type="molecule type" value="Genomic_DNA"/>
</dbReference>
<evidence type="ECO:0000256" key="3">
    <source>
        <dbReference type="ARBA" id="ARBA00023163"/>
    </source>
</evidence>
<sequence length="147" mass="15385">MHADKQTGPSASLGPADTSPLVELDSPTVELAAEVFGMLADATRVRIVLILDTGEHAVNDLAEAVGKTPASVSQHLAKLRLARIVATRQEGTRVFYRLINGHARRLVADAIFQAEHSVAGVGGADAIPPHHRNDAARGLVADGDSDA</sequence>
<dbReference type="AlphaFoldDB" id="A0A7J5B766"/>
<comment type="caution">
    <text evidence="5">The sequence shown here is derived from an EMBL/GenBank/DDBJ whole genome shotgun (WGS) entry which is preliminary data.</text>
</comment>
<dbReference type="InterPro" id="IPR011991">
    <property type="entry name" value="ArsR-like_HTH"/>
</dbReference>
<keyword evidence="3" id="KW-0804">Transcription</keyword>
<dbReference type="PROSITE" id="PS50987">
    <property type="entry name" value="HTH_ARSR_2"/>
    <property type="match status" value="1"/>
</dbReference>
<dbReference type="InterPro" id="IPR051011">
    <property type="entry name" value="Metal_resp_trans_reg"/>
</dbReference>
<dbReference type="InterPro" id="IPR001845">
    <property type="entry name" value="HTH_ArsR_DNA-bd_dom"/>
</dbReference>
<evidence type="ECO:0000313" key="5">
    <source>
        <dbReference type="EMBL" id="KAB1639501.1"/>
    </source>
</evidence>
<dbReference type="GO" id="GO:0003700">
    <property type="term" value="F:DNA-binding transcription factor activity"/>
    <property type="evidence" value="ECO:0007669"/>
    <property type="project" value="InterPro"/>
</dbReference>
<organism evidence="5 6">
    <name type="scientific">Pseudoclavibacter terrae</name>
    <dbReference type="NCBI Taxonomy" id="1530195"/>
    <lineage>
        <taxon>Bacteria</taxon>
        <taxon>Bacillati</taxon>
        <taxon>Actinomycetota</taxon>
        <taxon>Actinomycetes</taxon>
        <taxon>Micrococcales</taxon>
        <taxon>Microbacteriaceae</taxon>
        <taxon>Pseudoclavibacter</taxon>
    </lineage>
</organism>
<dbReference type="OrthoDB" id="9810923at2"/>
<dbReference type="SMART" id="SM00418">
    <property type="entry name" value="HTH_ARSR"/>
    <property type="match status" value="1"/>
</dbReference>
<accession>A0A7J5B766</accession>
<dbReference type="GO" id="GO:0003677">
    <property type="term" value="F:DNA binding"/>
    <property type="evidence" value="ECO:0007669"/>
    <property type="project" value="UniProtKB-KW"/>
</dbReference>
<evidence type="ECO:0000259" key="4">
    <source>
        <dbReference type="PROSITE" id="PS50987"/>
    </source>
</evidence>
<evidence type="ECO:0000313" key="6">
    <source>
        <dbReference type="Proteomes" id="UP000490386"/>
    </source>
</evidence>
<name>A0A7J5B766_9MICO</name>
<dbReference type="CDD" id="cd00090">
    <property type="entry name" value="HTH_ARSR"/>
    <property type="match status" value="1"/>
</dbReference>
<dbReference type="NCBIfam" id="NF033788">
    <property type="entry name" value="HTH_metalloreg"/>
    <property type="match status" value="1"/>
</dbReference>
<protein>
    <submittedName>
        <fullName evidence="5">Helix-turn-helix transcriptional regulator</fullName>
    </submittedName>
</protein>
<dbReference type="PRINTS" id="PR00778">
    <property type="entry name" value="HTHARSR"/>
</dbReference>